<dbReference type="AlphaFoldDB" id="A0A099K9L5"/>
<feature type="domain" description="Ice-binding protein C-terminal" evidence="2">
    <location>
        <begin position="173"/>
        <end position="194"/>
    </location>
</feature>
<evidence type="ECO:0000256" key="1">
    <source>
        <dbReference type="SAM" id="SignalP"/>
    </source>
</evidence>
<dbReference type="NCBIfam" id="TIGR02595">
    <property type="entry name" value="PEP_CTERM"/>
    <property type="match status" value="1"/>
</dbReference>
<comment type="caution">
    <text evidence="3">The sequence shown here is derived from an EMBL/GenBank/DDBJ whole genome shotgun (WGS) entry which is preliminary data.</text>
</comment>
<sequence precursor="true">MNLKKSLSILVLSLLTLISTANAGLIQGSLNVDNSHTVYISTDNTVQGVNVSSLSNWTVTDTFSSALTAGTDYFLHVKASNITGPAGFLGSFNLDGSEHLFANGLDNVVTNTTDWAVSSSGWGAYGAASSYGTNGVAPWGMQLGVDSSAEWIWTAGVANFDERYFTIAINAVDVPEPSTLAILGLSLFIFGARRFSK</sequence>
<keyword evidence="1" id="KW-0732">Signal</keyword>
<evidence type="ECO:0000313" key="4">
    <source>
        <dbReference type="Proteomes" id="UP000029843"/>
    </source>
</evidence>
<accession>A0A099K9L5</accession>
<protein>
    <submittedName>
        <fullName evidence="3">PEP motif putative anchor domain protein</fullName>
    </submittedName>
</protein>
<reference evidence="3 4" key="1">
    <citation type="submission" date="2014-08" db="EMBL/GenBank/DDBJ databases">
        <title>Genomic and Phenotypic Diversity of Colwellia psychrerythraea strains from Disparate Marine Basins.</title>
        <authorList>
            <person name="Techtmann S.M."/>
            <person name="Stelling S.C."/>
            <person name="Utturkar S.M."/>
            <person name="Alshibli N."/>
            <person name="Harris A."/>
            <person name="Brown S.D."/>
            <person name="Hazen T.C."/>
        </authorList>
    </citation>
    <scope>NUCLEOTIDE SEQUENCE [LARGE SCALE GENOMIC DNA]</scope>
    <source>
        <strain evidence="3 4">ND2E</strain>
    </source>
</reference>
<evidence type="ECO:0000313" key="3">
    <source>
        <dbReference type="EMBL" id="KGJ87031.1"/>
    </source>
</evidence>
<name>A0A099K9L5_COLPS</name>
<dbReference type="RefSeq" id="WP_052056951.1">
    <property type="nucleotide sequence ID" value="NZ_JQED01000055.1"/>
</dbReference>
<dbReference type="Proteomes" id="UP000029843">
    <property type="component" value="Unassembled WGS sequence"/>
</dbReference>
<organism evidence="3 4">
    <name type="scientific">Colwellia psychrerythraea</name>
    <name type="common">Vibrio psychroerythus</name>
    <dbReference type="NCBI Taxonomy" id="28229"/>
    <lineage>
        <taxon>Bacteria</taxon>
        <taxon>Pseudomonadati</taxon>
        <taxon>Pseudomonadota</taxon>
        <taxon>Gammaproteobacteria</taxon>
        <taxon>Alteromonadales</taxon>
        <taxon>Colwelliaceae</taxon>
        <taxon>Colwellia</taxon>
    </lineage>
</organism>
<dbReference type="InterPro" id="IPR013424">
    <property type="entry name" value="Ice-binding_C"/>
</dbReference>
<dbReference type="PATRIC" id="fig|28229.4.peg.3921"/>
<feature type="signal peptide" evidence="1">
    <location>
        <begin position="1"/>
        <end position="23"/>
    </location>
</feature>
<proteinExistence type="predicted"/>
<gene>
    <name evidence="3" type="ORF">ND2E_0438</name>
</gene>
<feature type="chain" id="PRO_5001948417" evidence="1">
    <location>
        <begin position="24"/>
        <end position="197"/>
    </location>
</feature>
<dbReference type="Pfam" id="PF07589">
    <property type="entry name" value="PEP-CTERM"/>
    <property type="match status" value="1"/>
</dbReference>
<evidence type="ECO:0000259" key="2">
    <source>
        <dbReference type="Pfam" id="PF07589"/>
    </source>
</evidence>
<dbReference type="EMBL" id="JQED01000055">
    <property type="protein sequence ID" value="KGJ87031.1"/>
    <property type="molecule type" value="Genomic_DNA"/>
</dbReference>